<evidence type="ECO:0008006" key="4">
    <source>
        <dbReference type="Google" id="ProtNLM"/>
    </source>
</evidence>
<feature type="compositionally biased region" description="Polar residues" evidence="1">
    <location>
        <begin position="143"/>
        <end position="161"/>
    </location>
</feature>
<evidence type="ECO:0000313" key="3">
    <source>
        <dbReference type="Proteomes" id="UP000809789"/>
    </source>
</evidence>
<dbReference type="EMBL" id="JAESVG020000002">
    <property type="protein sequence ID" value="KAG8630276.1"/>
    <property type="molecule type" value="Genomic_DNA"/>
</dbReference>
<proteinExistence type="predicted"/>
<reference evidence="2" key="1">
    <citation type="submission" date="2021-07" db="EMBL/GenBank/DDBJ databases">
        <title>Elsinoe batatas strain:CRI-CJ2 Genome sequencing and assembly.</title>
        <authorList>
            <person name="Huang L."/>
        </authorList>
    </citation>
    <scope>NUCLEOTIDE SEQUENCE</scope>
    <source>
        <strain evidence="2">CRI-CJ2</strain>
    </source>
</reference>
<feature type="region of interest" description="Disordered" evidence="1">
    <location>
        <begin position="129"/>
        <end position="216"/>
    </location>
</feature>
<name>A0A8K0L9I9_9PEZI</name>
<protein>
    <recommendedName>
        <fullName evidence="4">RNAse P Rpr2/Rpp21/SNM1 subunit domain-containing protein</fullName>
    </recommendedName>
</protein>
<organism evidence="2 3">
    <name type="scientific">Elsinoe batatas</name>
    <dbReference type="NCBI Taxonomy" id="2601811"/>
    <lineage>
        <taxon>Eukaryota</taxon>
        <taxon>Fungi</taxon>
        <taxon>Dikarya</taxon>
        <taxon>Ascomycota</taxon>
        <taxon>Pezizomycotina</taxon>
        <taxon>Dothideomycetes</taxon>
        <taxon>Dothideomycetidae</taxon>
        <taxon>Myriangiales</taxon>
        <taxon>Elsinoaceae</taxon>
        <taxon>Elsinoe</taxon>
    </lineage>
</organism>
<evidence type="ECO:0000313" key="2">
    <source>
        <dbReference type="EMBL" id="KAG8630276.1"/>
    </source>
</evidence>
<keyword evidence="3" id="KW-1185">Reference proteome</keyword>
<gene>
    <name evidence="2" type="ORF">KVT40_001895</name>
</gene>
<accession>A0A8K0L9I9</accession>
<comment type="caution">
    <text evidence="2">The sequence shown here is derived from an EMBL/GenBank/DDBJ whole genome shotgun (WGS) entry which is preliminary data.</text>
</comment>
<sequence length="216" mass="23538">MKVLFGAEAKSLTISASPASSNLPTTSHPIKMNARRLKYLEEASLLLQIQSPAISSHLGMQNILLTHTASTTSSPPPTINCLSCGTCLVPSWSCIRVQRKNARLPSFSEKSSRDALIHRCNKCGCLSTRKRRSRTARPREISESAQDMASDASRQFSQVLDTTRPPVSDDKVNSQAQGGRKRAKNRKSAGLGALIARNQPSEAPKSLDLMDFMKST</sequence>
<evidence type="ECO:0000256" key="1">
    <source>
        <dbReference type="SAM" id="MobiDB-lite"/>
    </source>
</evidence>
<dbReference type="Proteomes" id="UP000809789">
    <property type="component" value="Unassembled WGS sequence"/>
</dbReference>
<dbReference type="OrthoDB" id="438080at2759"/>
<dbReference type="AlphaFoldDB" id="A0A8K0L9I9"/>